<evidence type="ECO:0008006" key="3">
    <source>
        <dbReference type="Google" id="ProtNLM"/>
    </source>
</evidence>
<accession>A0A5N6UHF1</accession>
<proteinExistence type="predicted"/>
<name>A0A5N6UHF1_ASPTM</name>
<keyword evidence="2" id="KW-1185">Reference proteome</keyword>
<sequence length="181" mass="20337">MVFLPHPRQQEKAGNYSSKSFVSTIQVLSTKSQLSTHVSYPPCTMLYDGITVNIGKLFRLQDMEKNIVDREKNTPLHQAIRNWQVSPGLLAMFIHYGVDKDHPHATMGLPPLHFAVQLQSLKEVQELLTPKQTLKSVLEHALGARITKDLPVCVHGVLQAIPFRTGRMIALRLIIPCLKPS</sequence>
<evidence type="ECO:0000313" key="2">
    <source>
        <dbReference type="Proteomes" id="UP000326950"/>
    </source>
</evidence>
<dbReference type="InterPro" id="IPR036770">
    <property type="entry name" value="Ankyrin_rpt-contain_sf"/>
</dbReference>
<dbReference type="SUPFAM" id="SSF48403">
    <property type="entry name" value="Ankyrin repeat"/>
    <property type="match status" value="1"/>
</dbReference>
<protein>
    <recommendedName>
        <fullName evidence="3">Ankyrin repeat-containing domain protein</fullName>
    </recommendedName>
</protein>
<dbReference type="Proteomes" id="UP000326950">
    <property type="component" value="Unassembled WGS sequence"/>
</dbReference>
<dbReference type="AlphaFoldDB" id="A0A5N6UHF1"/>
<dbReference type="OrthoDB" id="4450538at2759"/>
<gene>
    <name evidence="1" type="ORF">BDV40DRAFT_34383</name>
</gene>
<dbReference type="EMBL" id="ML738707">
    <property type="protein sequence ID" value="KAE8158008.1"/>
    <property type="molecule type" value="Genomic_DNA"/>
</dbReference>
<dbReference type="Gene3D" id="1.25.40.20">
    <property type="entry name" value="Ankyrin repeat-containing domain"/>
    <property type="match status" value="1"/>
</dbReference>
<reference evidence="1 2" key="1">
    <citation type="submission" date="2019-04" db="EMBL/GenBank/DDBJ databases">
        <title>Friends and foes A comparative genomics study of 23 Aspergillus species from section Flavi.</title>
        <authorList>
            <consortium name="DOE Joint Genome Institute"/>
            <person name="Kjaerbolling I."/>
            <person name="Vesth T."/>
            <person name="Frisvad J.C."/>
            <person name="Nybo J.L."/>
            <person name="Theobald S."/>
            <person name="Kildgaard S."/>
            <person name="Isbrandt T."/>
            <person name="Kuo A."/>
            <person name="Sato A."/>
            <person name="Lyhne E.K."/>
            <person name="Kogle M.E."/>
            <person name="Wiebenga A."/>
            <person name="Kun R.S."/>
            <person name="Lubbers R.J."/>
            <person name="Makela M.R."/>
            <person name="Barry K."/>
            <person name="Chovatia M."/>
            <person name="Clum A."/>
            <person name="Daum C."/>
            <person name="Haridas S."/>
            <person name="He G."/>
            <person name="LaButti K."/>
            <person name="Lipzen A."/>
            <person name="Mondo S."/>
            <person name="Riley R."/>
            <person name="Salamov A."/>
            <person name="Simmons B.A."/>
            <person name="Magnuson J.K."/>
            <person name="Henrissat B."/>
            <person name="Mortensen U.H."/>
            <person name="Larsen T.O."/>
            <person name="Devries R.P."/>
            <person name="Grigoriev I.V."/>
            <person name="Machida M."/>
            <person name="Baker S.E."/>
            <person name="Andersen M.R."/>
        </authorList>
    </citation>
    <scope>NUCLEOTIDE SEQUENCE [LARGE SCALE GENOMIC DNA]</scope>
    <source>
        <strain evidence="1 2">CBS 117626</strain>
    </source>
</reference>
<organism evidence="1 2">
    <name type="scientific">Aspergillus tamarii</name>
    <dbReference type="NCBI Taxonomy" id="41984"/>
    <lineage>
        <taxon>Eukaryota</taxon>
        <taxon>Fungi</taxon>
        <taxon>Dikarya</taxon>
        <taxon>Ascomycota</taxon>
        <taxon>Pezizomycotina</taxon>
        <taxon>Eurotiomycetes</taxon>
        <taxon>Eurotiomycetidae</taxon>
        <taxon>Eurotiales</taxon>
        <taxon>Aspergillaceae</taxon>
        <taxon>Aspergillus</taxon>
        <taxon>Aspergillus subgen. Circumdati</taxon>
    </lineage>
</organism>
<evidence type="ECO:0000313" key="1">
    <source>
        <dbReference type="EMBL" id="KAE8158008.1"/>
    </source>
</evidence>